<feature type="region of interest" description="Disordered" evidence="2">
    <location>
        <begin position="1201"/>
        <end position="1223"/>
    </location>
</feature>
<dbReference type="EMBL" id="FNSC01000001">
    <property type="protein sequence ID" value="SEE26084.1"/>
    <property type="molecule type" value="Genomic_DNA"/>
</dbReference>
<evidence type="ECO:0000256" key="1">
    <source>
        <dbReference type="ARBA" id="ARBA00022837"/>
    </source>
</evidence>
<dbReference type="InterPro" id="IPR019959">
    <property type="entry name" value="T1SS-143_rpt-cont_dom"/>
</dbReference>
<sequence length="5791" mass="575326">MATLIGVVSQVIGEVYAVAGDGTRRPLSEGDRVFAGEQIVTGAAGSIAVAMSNGQQLTLGRDSSLNLTEQMLAGNSNQQAPTAETPPAAPSDGDLTDVEQLQAAIEAGVDPTLEGEATAAGPGAGGAGGAGGGHSFVLLGETGGALDPIIGFPTEGLNTGPEFPDPEPVVSDEAPDAPDFTPVIDIEYEDGSGTLIAGPAIVDEEGLADGTNPASNSDQASGAIVINSPDGVSALEVQDVNGDWINVTGGGVVQGQYGILTVDAAGNWTYTLTSNTFDHTNPNATGAADQVGESFPVRMFDLDGDVSPTVFIDVLVNDDGPILAEGEDALVSAIVDEDETSDGISDGDAITNVASGGPGTLSAQVNFGADGVGSFGLSGSPSAIASLEAQGLASGGTALSFSVIGGVLTASAGAETIFTLEVGGDGSFTFTLVGQLDHPLADGNDDELLELAIDFSGVLAAVDGDGDSVGSFNAGSFVIDVEDDVPQLAHGDEQEFIRVLGSVQEDALTTGAGAPHDGNPEGGQSTTASGPAGTLSALVSFGADGPGSFGLSSDVSSMNVQALTSGGVALTYAVVGNVLTATAGADTIFTLTVNADGSYEFVLSGPIDHPDMDGNDSEDLPGVGVDFSGVLTATDGDGDPLVGGFPAGSFAIDIEDDVPQLARGDEQEFIRVLGSVQEDALTTGAGAPHDGNPEGGQSTTASGPAGTLSALVSFGADGPGSFGLSSDVSSMNVQALTSGGVALTYAVVGNVLTATAGADTIFTLTVNADGSYEFVLSGPIDHPDMDGNDSEDLPGVGVDFSGVLTATDGDGDPLVGGFPAGSFAIDIEDDVPQLARGDEQEFIRVLGSVQEDALTTGAGAPHDGNPEGGQSTTASGPAGTLSALVSFGADGPGSFGLSSDVSSMNVQALTSGGVALTYAVVGNVLTATAGADTIFTLTVNADGSYEFVLSGPIDHPDMDGNDSEDLPGVGVDFSGVLTATDGDGDPLVGGFPAGSFAIDIEDDVPQLARGDEQEFIRVLGSVQEDALTTGAGAPHDGNPEGGQSTTASGPAGTLSALVSFGADGPGSFGLSSDVSSMNVQALTSGGVALTYAVVGNVLTATAGADTIFTLTVNADGSYEFVLSGPIDHPDMDGNDSEDLPGVGVDFSGVLTATDGDGDPLVGGFPAGSFAIDIEDDVPQLARGDEQEFIRVLGSVQEDALTTGAGAPHDGNPEGGQSTTASGPAGTLSALVSFGADGPGSFGLSSDVSSMNVQALTSGGVALTYAVVGNVLTATAGADTIFTLTVNADGSYEFVLSGPIDHPDMDGNDSEDLPGVGVDFSGVLTATDGDGDPLVGGFPAGSFAIDIEDDVPQLARGDEQEFIRVLGSVQEDALTTGAGAPHDGNPEGGQSTTASGPAGTLSALVSFGADGPGSFGLSSDVSSMNVQALTSGGVALTYAVVGNVLTATAGADTIFTLTVNADGSYEFVLSGPIDHPDMDGNDSEDLPGVGVDFSGVLTATDGDGDPLVGGFPAGSFAIDIEDDVPQLARGDEQEFIRVLGSVQEDALTTGAGAPHDGNPEGGQSTTASGPAGTLSALVSFGADGPGSFGLSSDVSSMNVQALTSGGVALTYAVVGNVLTATAGADTIFTLTVNADGSYEFVLSGPIDHPDMDGNDSEDLPGVGVDFSGVLTATDGDGDPLVGGFPAGSFAIDIEDDVPQLARGDEQEFIRVLGSVQEDALTTGAGAPHDGNPEGGQSTTASGPAGTLSALVSFGADGPGSFGLSSDVSSMNVQALTSGGVALTYAVVGNVLTATAGADTIFTLTVNADGSYEFVLSGPIDHPDMDGNDSEDLPGVGVDFSGVLTATDGDGDPLVGGFPAGSFAIDIEDDVPQLARGDEQEFIRVLGSVQEDALTTGAGAPHDGNPEGGQSTTASGPAGTLSALVSFGADGPGSFGLSSDVSSMNVQALTSGGVALTYAVVGNVLTATAGADTIFTLTVNADGSYEFVLSGPIDHPDMDGNDSEDLPGVGVDFSGVLTATDGDGDPLVGGFPAGSFAIDIEDDVPQLARGDEQEFIRVLGSVQEDALTTGAGAPHDGNPEGGQSTTASGPAGTLSALVSFGADGPGSFGLSSDVSSMNVQALTSGGVALTYAVVGNVLTATAGADTIFTLTVNADGSYEFVLSGPIDHPDMDGNDSEDLPGVGVDFSGVLTATDGDGDPLVGGFPAGSFAIDIEDDVPQLARGDEQEFIRVLGSVQEDALTTGAGAPHDGNPEGGQSTTASGPAGTLSALVSFGADGPGSFGLSSDVSSMNVQALTSGGVALTYAVVGNVLTATAGADTIFTLTVNADGSYEFVLSGPIDHPDMDGNDSEDLPGVGVDFSGVLTATDGDGDPLVGGFPAGSFAIDIEDDVPQLARGDEQEFIRVLGSVQEDALTTGAGAPHDGNPEGGQSTTASGPAGTLSALVSFGADGPGSFGLSSDVSSMNVQALTSGGVALTYAVVGNVLTATAGADTIFTLTVNADGSYEFVLSGPIDHPDMDGNDSEDLPGVGVDFSGVLTATDGDGDPLVGGFPAGSFAIDIEDDVPQLARGDEQEFIRVLGSVQEDALTTGAGAPHDGNPEGGQSTTASGPAGTLSALVSFGADGPGSFGLSSDVSSMNVQALTSGGVALTYAVVGNVLTATAGADTIFTLTVNADGSYEFVLSGPIDHPDMDGNDSEDLPGVGVDFSGVLTATDGDGDPLVGGFPAGSFAIDIEDDVPQLARGDEQEFIRVLGSVQEDALTTGAGAPHDGNPEGGQSTTASGPAGTLSALVSFGADGPGSFGLSSDVSSMNVQALTSGGVALTYAVVGNVLTATAGADTIFTLTVNADGSYEFVLSGPIDHPDMDGNDSEDLPGVGVDFSGVLTATDGDGDPLVGGFPAGSFAIDIEDDVPQLARGDEQEFIRVLGSVQEDALTTGAGAPHDGNPEGGQSTTASGPAGTLSALVSFGADGPGSFGLSSDVSSMNVQALTSGGVALTYAVVGNVLTATAGADTIFTLTVNADGSYEFVLSGPIDHPDMDGNDSEDLPGVGVDFSGVLTATDGDGDPLVGGFPAGSFAIDIEDDVPQLARGDEQEFIRVLGSVQEDALTTGAGAPHDGNPEGGQSTTASGPAGTLSALVSFGADGPGSFGLSSDVSSMNVQALTSGGVALTYAVVGNVLTATAGADTIFTLTVNADGSYEFVLSGPIDHPDMDGNDSEDLPGVGVDFSGVLTATDGDGDPLVGGFPAGSFAIDIEDDVPQLARGDEQEFIRVLGSVQEDALTTGAGAPHDGNPEGGQSTTASGPAGTLSALVSFGADGPGSFGLSSDVSSMNVQALTSGGVALTYAVVGNVLTATAGADTIFTLTVNADGSYEFVLSGPIDHPDMDGNDSEDLPGVGVDFSGVLTATDGDGDPLVGGFPAGSFAIDIEDDVPQLARGDEQEFIRVLGSVQEDALTTGAGAPHDGNPEGGQSTTASGPAGTLSALVSFGADGPGSFGLSSDVSSMNVQALTSGGVALTYAVVGNVLTATAGADTIFTLTVNADGSYEFVLSGPIDHPDMDGNDSEDLPGVGVDFSGVLTATDGDGDPLVGGFPAGSFAIDIEDDVPQLARGDEQEFIRVLGSVQEDALTTGAGAPHDGNPEGGQSTTASGPAGTLSALVSFGADGPGSFGLSSDVSSMNVQALTSGGVALTYAVVGNVLTATAGADTIFTLTVNADGSYEFVLSGPIDHPDMDGNDSEDLPGVGVDFSGVLTATDGDGDPLVGGFPAGSFAIDIEDDVPQLARGDEQEFIRVLGSVQEDALTTGAGAPHDGNPEGGQSTTASGPAGTLSALVSFGADGPGSFGLSSDVSSMNVQALTSGGVALTYAVVGNVLTATAGADTIFTLTVNADGSYEFVLSGPIDHPDMDGNDSEDLPGVGVDFSGVLTATDGDGDPLVGGFPAGSFAIDIEDDVPQLARGDEQEFIRVLGSVQEDALTTGAGAPHDGNPEGGQSTTASGPAGTLSALVSFGADGPGSFGLSSDVSSMNVQALTSGGVALTYAVVGNVLTATAGADTIFTLTVNADGSYEFVLSGPIDHPDMDGNDSEDLPGVGVDFSGVLTATDGDGDPLVGGFPAGSFAIDIEDDVPQLARGDEQEFIRVLGSVQEDALTTGAGAPHDGNPEGGQSTTASGPAGTLSALVSFGADGPGSFGLSSDVSSMNVQALTSGGVALTYAVVGNVLTATAGADTIFTLTVNADGSYEFVLSGPIDHPDMDGNDSEDLPGVGVDFSGVLTATDGDGDPLVGGFPAGSFAIDIEDDVPQLARGDEQEFIRVLGSVQEDALTTGAGAPHDGNPEGGQSTTASGPAGTLSALVSFGADGPGSFGLSSDVSSMNVQALTSGGVALTYAVVGNVLTATAGADTIFTLTVNADGSYEFVLSGPIDHPDMDGNDSEDLPGVGVDFSGVLTATDGDGDPLVGGFPAGSFAIDIEDDVPLAATGEGIAVSGSVQEDALSTGAGAPYNGNPEGGQVTVTSGLAGSLFSLVSFGADGPGAMGLSSDMSSLEAQALSSEGTPLSYEVVGNVLTATANGNTIFTLTVNGDGSWEFVLGGPLDHALPGSTDDDQLLGMPIDFSGLITATDGDGDPLNGLNPGSLVIQVEDDVPVAMPLQYDQAQQPIPLVSGQVDEDELPGGIGDGDVTGTTTSAPDGTLNALVNFGADGAGSFGLSDDPLDIATLEAQGLTSDDTPLTFSVVGNVLTAMAGVDPVFTLSVMAGGGYSFELLGSLDHPLPGSTDDDQLLGLPIDFSGVLTATDGDGDPVGGFAPGSFVINVEDDVPEAQDDYAVAVAGKPLDVNAVFVLDFSGSIDNTELNQMLEAVRAAAQTLFSGASGVNVQIVAFSGTALSYPVISDFASFSALIDSINPDDGGTRPFNGNTDFTAAIEQTMSAYTPIPGWSNQVFFISGGNPNEQLGTGGNSLEDDTASDWADFINTNDLNVTTIGVGGGIDEDRLQDVDLDGSGAPILVGDFDDLIDTLRDAVMPDPAEGNVLLGSDGVVSGDDDAFGADGPGRIASIEINGTTYTWDGVLDGDQQLTDIATEWGGTLSFNFATGAWSYQPPALIEGDKLESFQYSILDKDGDPSTATLTIHVEDPAPVIGKVDEDELPGGITDNDAHTTTVSGSLAELQVGTNSGQFSLDSTPTGLPALTSGGVAITYHFSGNIMTAKAGLQDIFTLEVETDGGYTFTLLGPLDHPDDNNDDNEVMTLNLTGALAASDGVNPLPLAGSLLIQVEDDVPIAFTPVTALLVDQVNDSRSITADLRFEASAGGDGPDEVNFSIVQGAAARDASGNLLSLNGQQLYLFYGSDQSIIEAKTSANGTLGYRIDMDASTDSYTLTTYGPIANGSEVSATNQTGVGGGNSAFKGLIDMGGTTFDALLSSTSGQSINSNSTEIGISDGNSIKNGEQLRIDLVNGLATGGANGTGFTYTSHNTTNRFAQKIAWVSPSGAGTATFVISVLLADNDYNFIGDASGETTRNLATSNIRIYAIEGGVEVDKTSEVGLTDLGNSIRVTGMEEGWWYEVSSTNNFSAVQITGGSGQTFKLGFFEYEQASTGQPISLSHNIVGIDGDGDSVSSVLSAMLVPDSLSVDGTAGVDNLVGTAGVDYLFGLGDNDTLSGLAGNDVLSGGDGNDILIGGLGNDILSGGVGADTFRWLSGDTTGVDKVLDFNLSEGDKLDLTQLLIGESYNAGSLDDFLSFSVVDNSTIIAVSPTAGGAATTTIELTGFNVAVEYGVTPGGGGIISGGADTATVINGLLGDNALQVV</sequence>
<dbReference type="SUPFAM" id="SSF53300">
    <property type="entry name" value="vWA-like"/>
    <property type="match status" value="1"/>
</dbReference>
<reference evidence="5" key="1">
    <citation type="submission" date="2016-10" db="EMBL/GenBank/DDBJ databases">
        <authorList>
            <person name="Varghese N."/>
            <person name="Submissions S."/>
        </authorList>
    </citation>
    <scope>NUCLEOTIDE SEQUENCE [LARGE SCALE GENOMIC DNA]</scope>
    <source>
        <strain evidence="5">DSM 12111</strain>
    </source>
</reference>
<dbReference type="NCBIfam" id="TIGR03660">
    <property type="entry name" value="T1SS_rpt_143"/>
    <property type="match status" value="23"/>
</dbReference>
<feature type="region of interest" description="Disordered" evidence="2">
    <location>
        <begin position="3104"/>
        <end position="3126"/>
    </location>
</feature>
<dbReference type="Pfam" id="PF00353">
    <property type="entry name" value="HemolysinCabind"/>
    <property type="match status" value="1"/>
</dbReference>
<feature type="region of interest" description="Disordered" evidence="2">
    <location>
        <begin position="1028"/>
        <end position="1050"/>
    </location>
</feature>
<dbReference type="InterPro" id="IPR047777">
    <property type="entry name" value="LapA-like_RM"/>
</dbReference>
<dbReference type="STRING" id="53406.SAMN05421553_4381"/>
<dbReference type="PRINTS" id="PR00313">
    <property type="entry name" value="CABNDNGRPT"/>
</dbReference>
<dbReference type="RefSeq" id="WP_090386847.1">
    <property type="nucleotide sequence ID" value="NZ_FNSC01000001.1"/>
</dbReference>
<feature type="region of interest" description="Disordered" evidence="2">
    <location>
        <begin position="75"/>
        <end position="94"/>
    </location>
</feature>
<feature type="region of interest" description="Disordered" evidence="2">
    <location>
        <begin position="1893"/>
        <end position="1915"/>
    </location>
</feature>
<name>A0A1H5HE93_PSEAG</name>
<dbReference type="Pfam" id="PF00092">
    <property type="entry name" value="VWA"/>
    <property type="match status" value="1"/>
</dbReference>
<feature type="region of interest" description="Disordered" evidence="2">
    <location>
        <begin position="4315"/>
        <end position="4337"/>
    </location>
</feature>
<dbReference type="InterPro" id="IPR002035">
    <property type="entry name" value="VWF_A"/>
</dbReference>
<feature type="region of interest" description="Disordered" evidence="2">
    <location>
        <begin position="2066"/>
        <end position="2088"/>
    </location>
</feature>
<feature type="region of interest" description="Disordered" evidence="2">
    <location>
        <begin position="2758"/>
        <end position="2780"/>
    </location>
</feature>
<dbReference type="Gene3D" id="3.40.50.410">
    <property type="entry name" value="von Willebrand factor, type A domain"/>
    <property type="match status" value="1"/>
</dbReference>
<feature type="region of interest" description="Disordered" evidence="2">
    <location>
        <begin position="1720"/>
        <end position="1742"/>
    </location>
</feature>
<dbReference type="Proteomes" id="UP000242849">
    <property type="component" value="Unassembled WGS sequence"/>
</dbReference>
<feature type="region of interest" description="Disordered" evidence="2">
    <location>
        <begin position="3969"/>
        <end position="3991"/>
    </location>
</feature>
<feature type="region of interest" description="Disordered" evidence="2">
    <location>
        <begin position="509"/>
        <end position="531"/>
    </location>
</feature>
<dbReference type="Gene3D" id="2.150.10.10">
    <property type="entry name" value="Serralysin-like metalloprotease, C-terminal"/>
    <property type="match status" value="1"/>
</dbReference>
<feature type="region of interest" description="Disordered" evidence="2">
    <location>
        <begin position="3796"/>
        <end position="3818"/>
    </location>
</feature>
<feature type="region of interest" description="Disordered" evidence="2">
    <location>
        <begin position="3623"/>
        <end position="3645"/>
    </location>
</feature>
<feature type="region of interest" description="Disordered" evidence="2">
    <location>
        <begin position="3450"/>
        <end position="3472"/>
    </location>
</feature>
<dbReference type="NCBIfam" id="TIGR01965">
    <property type="entry name" value="VCBS_repeat"/>
    <property type="match status" value="1"/>
</dbReference>
<dbReference type="InterPro" id="IPR018511">
    <property type="entry name" value="Hemolysin-typ_Ca-bd_CS"/>
</dbReference>
<evidence type="ECO:0000256" key="2">
    <source>
        <dbReference type="SAM" id="MobiDB-lite"/>
    </source>
</evidence>
<protein>
    <submittedName>
        <fullName evidence="4">T1SS-143 domain-containing protein/type I secretion C-terminal target domain (VC_A0849 subclass)</fullName>
    </submittedName>
</protein>
<feature type="region of interest" description="Disordered" evidence="2">
    <location>
        <begin position="2931"/>
        <end position="2953"/>
    </location>
</feature>
<proteinExistence type="predicted"/>
<evidence type="ECO:0000313" key="4">
    <source>
        <dbReference type="EMBL" id="SEE26084.1"/>
    </source>
</evidence>
<dbReference type="SUPFAM" id="SSF51120">
    <property type="entry name" value="beta-Roll"/>
    <property type="match status" value="1"/>
</dbReference>
<dbReference type="NCBIfam" id="NF033682">
    <property type="entry name" value="retention_LapA"/>
    <property type="match status" value="1"/>
</dbReference>
<dbReference type="PROSITE" id="PS00330">
    <property type="entry name" value="HEMOLYSIN_CALCIUM"/>
    <property type="match status" value="3"/>
</dbReference>
<feature type="domain" description="VWFA" evidence="3">
    <location>
        <begin position="4825"/>
        <end position="5009"/>
    </location>
</feature>
<feature type="region of interest" description="Disordered" evidence="2">
    <location>
        <begin position="4142"/>
        <end position="4164"/>
    </location>
</feature>
<keyword evidence="5" id="KW-1185">Reference proteome</keyword>
<evidence type="ECO:0000259" key="3">
    <source>
        <dbReference type="PROSITE" id="PS50234"/>
    </source>
</evidence>
<dbReference type="OrthoDB" id="5192166at2"/>
<feature type="region of interest" description="Disordered" evidence="2">
    <location>
        <begin position="2239"/>
        <end position="2261"/>
    </location>
</feature>
<dbReference type="InterPro" id="IPR010221">
    <property type="entry name" value="VCBS_dom"/>
</dbReference>
<evidence type="ECO:0000313" key="5">
    <source>
        <dbReference type="Proteomes" id="UP000242849"/>
    </source>
</evidence>
<keyword evidence="1" id="KW-0106">Calcium</keyword>
<dbReference type="InterPro" id="IPR011049">
    <property type="entry name" value="Serralysin-like_metalloprot_C"/>
</dbReference>
<organism evidence="4 5">
    <name type="scientific">Pseudomonas anguilliseptica</name>
    <dbReference type="NCBI Taxonomy" id="53406"/>
    <lineage>
        <taxon>Bacteria</taxon>
        <taxon>Pseudomonadati</taxon>
        <taxon>Pseudomonadota</taxon>
        <taxon>Gammaproteobacteria</taxon>
        <taxon>Pseudomonadales</taxon>
        <taxon>Pseudomonadaceae</taxon>
        <taxon>Pseudomonas</taxon>
    </lineage>
</organism>
<feature type="region of interest" description="Disordered" evidence="2">
    <location>
        <begin position="3277"/>
        <end position="3299"/>
    </location>
</feature>
<dbReference type="InterPro" id="IPR019960">
    <property type="entry name" value="T1SS_VCA0849"/>
</dbReference>
<dbReference type="InterPro" id="IPR036465">
    <property type="entry name" value="vWFA_dom_sf"/>
</dbReference>
<gene>
    <name evidence="4" type="ORF">SAMN05421553_4381</name>
</gene>
<dbReference type="NCBIfam" id="TIGR03661">
    <property type="entry name" value="T1SS_VCA0849"/>
    <property type="match status" value="1"/>
</dbReference>
<dbReference type="SMART" id="SM00327">
    <property type="entry name" value="VWA"/>
    <property type="match status" value="1"/>
</dbReference>
<feature type="region of interest" description="Disordered" evidence="2">
    <location>
        <begin position="1547"/>
        <end position="1569"/>
    </location>
</feature>
<feature type="region of interest" description="Disordered" evidence="2">
    <location>
        <begin position="2412"/>
        <end position="2434"/>
    </location>
</feature>
<dbReference type="PROSITE" id="PS50234">
    <property type="entry name" value="VWFA"/>
    <property type="match status" value="1"/>
</dbReference>
<dbReference type="InterPro" id="IPR001343">
    <property type="entry name" value="Hemolysn_Ca-bd"/>
</dbReference>
<dbReference type="GO" id="GO:0005509">
    <property type="term" value="F:calcium ion binding"/>
    <property type="evidence" value="ECO:0007669"/>
    <property type="project" value="InterPro"/>
</dbReference>
<accession>A0A1H5HE93</accession>
<feature type="region of interest" description="Disordered" evidence="2">
    <location>
        <begin position="682"/>
        <end position="704"/>
    </location>
</feature>
<feature type="region of interest" description="Disordered" evidence="2">
    <location>
        <begin position="855"/>
        <end position="877"/>
    </location>
</feature>
<feature type="region of interest" description="Disordered" evidence="2">
    <location>
        <begin position="2585"/>
        <end position="2607"/>
    </location>
</feature>
<feature type="region of interest" description="Disordered" evidence="2">
    <location>
        <begin position="1374"/>
        <end position="1396"/>
    </location>
</feature>
<dbReference type="CDD" id="cd00198">
    <property type="entry name" value="vWFA"/>
    <property type="match status" value="1"/>
</dbReference>